<keyword evidence="2" id="KW-1185">Reference proteome</keyword>
<name>A0ACC2T0Q5_9FUNG</name>
<protein>
    <submittedName>
        <fullName evidence="1">Uncharacterized protein</fullName>
    </submittedName>
</protein>
<gene>
    <name evidence="1" type="ORF">DSO57_1031237</name>
</gene>
<dbReference type="EMBL" id="QTSX02003773">
    <property type="protein sequence ID" value="KAJ9068178.1"/>
    <property type="molecule type" value="Genomic_DNA"/>
</dbReference>
<proteinExistence type="predicted"/>
<reference evidence="1" key="1">
    <citation type="submission" date="2022-04" db="EMBL/GenBank/DDBJ databases">
        <title>Genome of the entomopathogenic fungus Entomophthora muscae.</title>
        <authorList>
            <person name="Elya C."/>
            <person name="Lovett B.R."/>
            <person name="Lee E."/>
            <person name="Macias A.M."/>
            <person name="Hajek A.E."/>
            <person name="De Bivort B.L."/>
            <person name="Kasson M.T."/>
            <person name="De Fine Licht H.H."/>
            <person name="Stajich J.E."/>
        </authorList>
    </citation>
    <scope>NUCLEOTIDE SEQUENCE</scope>
    <source>
        <strain evidence="1">Berkeley</strain>
    </source>
</reference>
<comment type="caution">
    <text evidence="1">The sequence shown here is derived from an EMBL/GenBank/DDBJ whole genome shotgun (WGS) entry which is preliminary data.</text>
</comment>
<evidence type="ECO:0000313" key="1">
    <source>
        <dbReference type="EMBL" id="KAJ9068178.1"/>
    </source>
</evidence>
<accession>A0ACC2T0Q5</accession>
<sequence length="86" mass="9296">MLLHCQYCGPGIDNQCLAQFSLAGSLAEETIANIHTTHAFNEFNSLSAIYRAWLTRGSARTCCGCALRAWALGGMTCAMYLGYALV</sequence>
<organism evidence="1 2">
    <name type="scientific">Entomophthora muscae</name>
    <dbReference type="NCBI Taxonomy" id="34485"/>
    <lineage>
        <taxon>Eukaryota</taxon>
        <taxon>Fungi</taxon>
        <taxon>Fungi incertae sedis</taxon>
        <taxon>Zoopagomycota</taxon>
        <taxon>Entomophthoromycotina</taxon>
        <taxon>Entomophthoromycetes</taxon>
        <taxon>Entomophthorales</taxon>
        <taxon>Entomophthoraceae</taxon>
        <taxon>Entomophthora</taxon>
    </lineage>
</organism>
<dbReference type="Proteomes" id="UP001165960">
    <property type="component" value="Unassembled WGS sequence"/>
</dbReference>
<evidence type="ECO:0000313" key="2">
    <source>
        <dbReference type="Proteomes" id="UP001165960"/>
    </source>
</evidence>